<dbReference type="WBParaSite" id="maker-PairedContig_339-snap-gene-0.1-mRNA-1">
    <property type="protein sequence ID" value="maker-PairedContig_339-snap-gene-0.1-mRNA-1"/>
    <property type="gene ID" value="maker-PairedContig_339-snap-gene-0.1"/>
</dbReference>
<evidence type="ECO:0000256" key="6">
    <source>
        <dbReference type="ARBA" id="ARBA00022840"/>
    </source>
</evidence>
<keyword evidence="3" id="KW-0808">Transferase</keyword>
<name>A0A1I8EN51_WUCBA</name>
<comment type="similarity">
    <text evidence="1">Belongs to the protein kinase superfamily. CAMK Ser/Thr protein kinase family.</text>
</comment>
<evidence type="ECO:0000256" key="3">
    <source>
        <dbReference type="ARBA" id="ARBA00022679"/>
    </source>
</evidence>
<dbReference type="PANTHER" id="PTHR24349">
    <property type="entry name" value="SERINE/THREONINE-PROTEIN KINASE"/>
    <property type="match status" value="1"/>
</dbReference>
<protein>
    <submittedName>
        <fullName evidence="8">Protein kinase domain-containing protein</fullName>
    </submittedName>
</protein>
<evidence type="ECO:0000256" key="2">
    <source>
        <dbReference type="ARBA" id="ARBA00022527"/>
    </source>
</evidence>
<keyword evidence="5" id="KW-0418">Kinase</keyword>
<dbReference type="STRING" id="6293.A0A1I8EN51"/>
<dbReference type="InterPro" id="IPR050205">
    <property type="entry name" value="CDPK_Ser/Thr_kinases"/>
</dbReference>
<dbReference type="SUPFAM" id="SSF56112">
    <property type="entry name" value="Protein kinase-like (PK-like)"/>
    <property type="match status" value="1"/>
</dbReference>
<dbReference type="GO" id="GO:0005524">
    <property type="term" value="F:ATP binding"/>
    <property type="evidence" value="ECO:0007669"/>
    <property type="project" value="UniProtKB-KW"/>
</dbReference>
<reference evidence="8" key="1">
    <citation type="submission" date="2016-11" db="UniProtKB">
        <authorList>
            <consortium name="WormBaseParasite"/>
        </authorList>
    </citation>
    <scope>IDENTIFICATION</scope>
    <source>
        <strain evidence="8">pt0022</strain>
    </source>
</reference>
<dbReference type="GO" id="GO:0004674">
    <property type="term" value="F:protein serine/threonine kinase activity"/>
    <property type="evidence" value="ECO:0007669"/>
    <property type="project" value="UniProtKB-KW"/>
</dbReference>
<dbReference type="Gene3D" id="6.10.140.620">
    <property type="match status" value="1"/>
</dbReference>
<dbReference type="InterPro" id="IPR000719">
    <property type="entry name" value="Prot_kinase_dom"/>
</dbReference>
<accession>A0A1I8EN51</accession>
<sequence>MAPEVVSDVEYGTKADMWSAGVLLYILLCGRLPFVGTRQEVYEGITEGRYSHHGGTWQQISDSAKDLLIRLLTINPNNRISAQGALNHEWLRERNRFAPRKHLQSTVEQIRRYNARRKLKSNILSAVNNKKWAERCGCSTGTGTSAVAITAHSDAVVNGDLLPGGDTCDADGCTRRGPEQVIPKDLFGVEKVTCSIGRILLSLDQIAALVDAPFTSETMDPFLINLSLENTDLKTLLMVS</sequence>
<dbReference type="Pfam" id="PF00069">
    <property type="entry name" value="Pkinase"/>
    <property type="match status" value="1"/>
</dbReference>
<keyword evidence="2" id="KW-0723">Serine/threonine-protein kinase</keyword>
<evidence type="ECO:0000313" key="8">
    <source>
        <dbReference type="WBParaSite" id="maker-PairedContig_339-snap-gene-0.1-mRNA-1"/>
    </source>
</evidence>
<dbReference type="AlphaFoldDB" id="A0A1I8EN51"/>
<dbReference type="PROSITE" id="PS50011">
    <property type="entry name" value="PROTEIN_KINASE_DOM"/>
    <property type="match status" value="1"/>
</dbReference>
<evidence type="ECO:0000256" key="5">
    <source>
        <dbReference type="ARBA" id="ARBA00022777"/>
    </source>
</evidence>
<dbReference type="InterPro" id="IPR011009">
    <property type="entry name" value="Kinase-like_dom_sf"/>
</dbReference>
<evidence type="ECO:0000259" key="7">
    <source>
        <dbReference type="PROSITE" id="PS50011"/>
    </source>
</evidence>
<keyword evidence="4" id="KW-0547">Nucleotide-binding</keyword>
<keyword evidence="6" id="KW-0067">ATP-binding</keyword>
<dbReference type="Gene3D" id="1.10.510.10">
    <property type="entry name" value="Transferase(Phosphotransferase) domain 1"/>
    <property type="match status" value="1"/>
</dbReference>
<feature type="domain" description="Protein kinase" evidence="7">
    <location>
        <begin position="1"/>
        <end position="91"/>
    </location>
</feature>
<evidence type="ECO:0000256" key="4">
    <source>
        <dbReference type="ARBA" id="ARBA00022741"/>
    </source>
</evidence>
<proteinExistence type="inferred from homology"/>
<evidence type="ECO:0000256" key="1">
    <source>
        <dbReference type="ARBA" id="ARBA00006692"/>
    </source>
</evidence>
<organism evidence="8">
    <name type="scientific">Wuchereria bancrofti</name>
    <dbReference type="NCBI Taxonomy" id="6293"/>
    <lineage>
        <taxon>Eukaryota</taxon>
        <taxon>Metazoa</taxon>
        <taxon>Ecdysozoa</taxon>
        <taxon>Nematoda</taxon>
        <taxon>Chromadorea</taxon>
        <taxon>Rhabditida</taxon>
        <taxon>Spirurina</taxon>
        <taxon>Spiruromorpha</taxon>
        <taxon>Filarioidea</taxon>
        <taxon>Onchocercidae</taxon>
        <taxon>Wuchereria</taxon>
    </lineage>
</organism>